<evidence type="ECO:0000313" key="2">
    <source>
        <dbReference type="EMBL" id="MBA5635799.1"/>
    </source>
</evidence>
<proteinExistence type="predicted"/>
<protein>
    <recommendedName>
        <fullName evidence="4">Transmembrane protein</fullName>
    </recommendedName>
</protein>
<dbReference type="EMBL" id="JACEZT010000001">
    <property type="protein sequence ID" value="MBA5635799.1"/>
    <property type="molecule type" value="Genomic_DNA"/>
</dbReference>
<feature type="transmembrane region" description="Helical" evidence="1">
    <location>
        <begin position="63"/>
        <end position="82"/>
    </location>
</feature>
<dbReference type="InterPro" id="IPR046730">
    <property type="entry name" value="DUF6622"/>
</dbReference>
<comment type="caution">
    <text evidence="2">The sequence shown here is derived from an EMBL/GenBank/DDBJ whole genome shotgun (WGS) entry which is preliminary data.</text>
</comment>
<feature type="transmembrane region" description="Helical" evidence="1">
    <location>
        <begin position="132"/>
        <end position="154"/>
    </location>
</feature>
<keyword evidence="3" id="KW-1185">Reference proteome</keyword>
<feature type="transmembrane region" description="Helical" evidence="1">
    <location>
        <begin position="35"/>
        <end position="51"/>
    </location>
</feature>
<reference evidence="2 3" key="1">
    <citation type="submission" date="2020-07" db="EMBL/GenBank/DDBJ databases">
        <title>Novel species isolated from subtropical streams in China.</title>
        <authorList>
            <person name="Lu H."/>
        </authorList>
    </citation>
    <scope>NUCLEOTIDE SEQUENCE [LARGE SCALE GENOMIC DNA]</scope>
    <source>
        <strain evidence="2 3">LX20W</strain>
    </source>
</reference>
<gene>
    <name evidence="2" type="ORF">H3H37_01865</name>
</gene>
<dbReference type="Proteomes" id="UP000534388">
    <property type="component" value="Unassembled WGS sequence"/>
</dbReference>
<accession>A0A7W2ENK8</accession>
<evidence type="ECO:0008006" key="4">
    <source>
        <dbReference type="Google" id="ProtNLM"/>
    </source>
</evidence>
<keyword evidence="1" id="KW-1133">Transmembrane helix</keyword>
<keyword evidence="1" id="KW-0812">Transmembrane</keyword>
<evidence type="ECO:0000256" key="1">
    <source>
        <dbReference type="SAM" id="Phobius"/>
    </source>
</evidence>
<dbReference type="AlphaFoldDB" id="A0A7W2ENK8"/>
<name>A0A7W2ENK8_9BURK</name>
<evidence type="ECO:0000313" key="3">
    <source>
        <dbReference type="Proteomes" id="UP000534388"/>
    </source>
</evidence>
<dbReference type="Pfam" id="PF20327">
    <property type="entry name" value="DUF6622"/>
    <property type="match status" value="1"/>
</dbReference>
<feature type="transmembrane region" description="Helical" evidence="1">
    <location>
        <begin position="102"/>
        <end position="125"/>
    </location>
</feature>
<dbReference type="RefSeq" id="WP_182159529.1">
    <property type="nucleotide sequence ID" value="NZ_JACEZT010000001.1"/>
</dbReference>
<sequence length="169" mass="18130">MLQQIVSHTPIYVWFILAFLISRGVAASADRDVTMRSLVIIPAVMLVLSWLDIDNKFGVDGVVGASWVVGALTGAGLIWRNFDNASIAYDPASGAIRLRGSWMPLALMMAIFCTKYAVAVLVAVLPAAREHALFVVAVCVVFGMFNGAFLGRLACQLAVCQRAIGTVRA</sequence>
<keyword evidence="1" id="KW-0472">Membrane</keyword>
<feature type="transmembrane region" description="Helical" evidence="1">
    <location>
        <begin position="12"/>
        <end position="29"/>
    </location>
</feature>
<organism evidence="2 3">
    <name type="scientific">Rugamonas brunnea</name>
    <dbReference type="NCBI Taxonomy" id="2758569"/>
    <lineage>
        <taxon>Bacteria</taxon>
        <taxon>Pseudomonadati</taxon>
        <taxon>Pseudomonadota</taxon>
        <taxon>Betaproteobacteria</taxon>
        <taxon>Burkholderiales</taxon>
        <taxon>Oxalobacteraceae</taxon>
        <taxon>Telluria group</taxon>
        <taxon>Rugamonas</taxon>
    </lineage>
</organism>